<protein>
    <recommendedName>
        <fullName evidence="1">YchJ-like middle NTF2-like domain-containing protein</fullName>
    </recommendedName>
</protein>
<dbReference type="STRING" id="448386.A0A2V3IRA0"/>
<proteinExistence type="predicted"/>
<organism evidence="2 3">
    <name type="scientific">Gracilariopsis chorda</name>
    <dbReference type="NCBI Taxonomy" id="448386"/>
    <lineage>
        <taxon>Eukaryota</taxon>
        <taxon>Rhodophyta</taxon>
        <taxon>Florideophyceae</taxon>
        <taxon>Rhodymeniophycidae</taxon>
        <taxon>Gracilariales</taxon>
        <taxon>Gracilariaceae</taxon>
        <taxon>Gracilariopsis</taxon>
    </lineage>
</organism>
<dbReference type="AlphaFoldDB" id="A0A2V3IRA0"/>
<name>A0A2V3IRA0_9FLOR</name>
<dbReference type="OrthoDB" id="539593at2759"/>
<feature type="domain" description="YchJ-like middle NTF2-like" evidence="1">
    <location>
        <begin position="4"/>
        <end position="61"/>
    </location>
</feature>
<accession>A0A2V3IRA0</accession>
<dbReference type="InterPro" id="IPR048469">
    <property type="entry name" value="YchJ-like_M"/>
</dbReference>
<dbReference type="Pfam" id="PF17775">
    <property type="entry name" value="YchJ_M-like"/>
    <property type="match status" value="1"/>
</dbReference>
<dbReference type="Proteomes" id="UP000247409">
    <property type="component" value="Unassembled WGS sequence"/>
</dbReference>
<evidence type="ECO:0000313" key="3">
    <source>
        <dbReference type="Proteomes" id="UP000247409"/>
    </source>
</evidence>
<comment type="caution">
    <text evidence="2">The sequence shown here is derived from an EMBL/GenBank/DDBJ whole genome shotgun (WGS) entry which is preliminary data.</text>
</comment>
<keyword evidence="3" id="KW-1185">Reference proteome</keyword>
<reference evidence="2 3" key="1">
    <citation type="journal article" date="2018" name="Mol. Biol. Evol.">
        <title>Analysis of the draft genome of the red seaweed Gracilariopsis chorda provides insights into genome size evolution in Rhodophyta.</title>
        <authorList>
            <person name="Lee J."/>
            <person name="Yang E.C."/>
            <person name="Graf L."/>
            <person name="Yang J.H."/>
            <person name="Qiu H."/>
            <person name="Zel Zion U."/>
            <person name="Chan C.X."/>
            <person name="Stephens T.G."/>
            <person name="Weber A.P.M."/>
            <person name="Boo G.H."/>
            <person name="Boo S.M."/>
            <person name="Kim K.M."/>
            <person name="Shin Y."/>
            <person name="Jung M."/>
            <person name="Lee S.J."/>
            <person name="Yim H.S."/>
            <person name="Lee J.H."/>
            <person name="Bhattacharya D."/>
            <person name="Yoon H.S."/>
        </authorList>
    </citation>
    <scope>NUCLEOTIDE SEQUENCE [LARGE SCALE GENOMIC DNA]</scope>
    <source>
        <strain evidence="2 3">SKKU-2015</strain>
        <tissue evidence="2">Whole body</tissue>
    </source>
</reference>
<evidence type="ECO:0000259" key="1">
    <source>
        <dbReference type="Pfam" id="PF17775"/>
    </source>
</evidence>
<sequence length="71" mass="8490">MDFCRDYQFLGGVDIIEQQLTGPYTTRILFRANLMERNEALSFLEMATFVRERNTWYYKSGKLVDIDDQRV</sequence>
<evidence type="ECO:0000313" key="2">
    <source>
        <dbReference type="EMBL" id="PXF44623.1"/>
    </source>
</evidence>
<dbReference type="EMBL" id="NBIV01000085">
    <property type="protein sequence ID" value="PXF44623.1"/>
    <property type="molecule type" value="Genomic_DNA"/>
</dbReference>
<gene>
    <name evidence="2" type="ORF">BWQ96_05618</name>
</gene>